<evidence type="ECO:0000256" key="1">
    <source>
        <dbReference type="ARBA" id="ARBA00022491"/>
    </source>
</evidence>
<evidence type="ECO:0000256" key="2">
    <source>
        <dbReference type="ARBA" id="ARBA00023015"/>
    </source>
</evidence>
<dbReference type="SUPFAM" id="SSF46955">
    <property type="entry name" value="Putative DNA-binding domain"/>
    <property type="match status" value="1"/>
</dbReference>
<evidence type="ECO:0000259" key="5">
    <source>
        <dbReference type="PROSITE" id="PS50937"/>
    </source>
</evidence>
<keyword evidence="4" id="KW-0804">Transcription</keyword>
<accession>A0A6I4TXS5</accession>
<keyword evidence="1" id="KW-0678">Repressor</keyword>
<dbReference type="PANTHER" id="PTHR30204">
    <property type="entry name" value="REDOX-CYCLING DRUG-SENSING TRANSCRIPTIONAL ACTIVATOR SOXR"/>
    <property type="match status" value="1"/>
</dbReference>
<dbReference type="PRINTS" id="PR00040">
    <property type="entry name" value="HTHMERR"/>
</dbReference>
<keyword evidence="2" id="KW-0805">Transcription regulation</keyword>
<name>A0A6I4TXS5_9SPHN</name>
<dbReference type="InterPro" id="IPR000551">
    <property type="entry name" value="MerR-type_HTH_dom"/>
</dbReference>
<sequence length="133" mass="14552">MSSMSIGQLARMVGIGVETVRYYQRRGLLRDPRPSKMPGAGIRHYDETDVQTLKFIAAGKNAGFTLAEIARLKELDALDDRSEARRLAQERIAALDADIARLQHARDHLSRLAHECGAGAGGLCPIIATLARE</sequence>
<dbReference type="GO" id="GO:0003700">
    <property type="term" value="F:DNA-binding transcription factor activity"/>
    <property type="evidence" value="ECO:0007669"/>
    <property type="project" value="InterPro"/>
</dbReference>
<protein>
    <submittedName>
        <fullName evidence="6">MerR family transcriptional regulator</fullName>
    </submittedName>
</protein>
<comment type="caution">
    <text evidence="6">The sequence shown here is derived from an EMBL/GenBank/DDBJ whole genome shotgun (WGS) entry which is preliminary data.</text>
</comment>
<dbReference type="GO" id="GO:0003677">
    <property type="term" value="F:DNA binding"/>
    <property type="evidence" value="ECO:0007669"/>
    <property type="project" value="UniProtKB-KW"/>
</dbReference>
<proteinExistence type="predicted"/>
<dbReference type="Pfam" id="PF13411">
    <property type="entry name" value="MerR_1"/>
    <property type="match status" value="1"/>
</dbReference>
<evidence type="ECO:0000256" key="4">
    <source>
        <dbReference type="ARBA" id="ARBA00023163"/>
    </source>
</evidence>
<dbReference type="InterPro" id="IPR047057">
    <property type="entry name" value="MerR_fam"/>
</dbReference>
<dbReference type="Proteomes" id="UP000469430">
    <property type="component" value="Unassembled WGS sequence"/>
</dbReference>
<dbReference type="InterPro" id="IPR009061">
    <property type="entry name" value="DNA-bd_dom_put_sf"/>
</dbReference>
<dbReference type="PROSITE" id="PS50937">
    <property type="entry name" value="HTH_MERR_2"/>
    <property type="match status" value="1"/>
</dbReference>
<gene>
    <name evidence="6" type="ORF">GRI97_17695</name>
</gene>
<evidence type="ECO:0000313" key="7">
    <source>
        <dbReference type="Proteomes" id="UP000469430"/>
    </source>
</evidence>
<dbReference type="OrthoDB" id="9802944at2"/>
<dbReference type="AlphaFoldDB" id="A0A6I4TXS5"/>
<dbReference type="SMART" id="SM00422">
    <property type="entry name" value="HTH_MERR"/>
    <property type="match status" value="1"/>
</dbReference>
<dbReference type="RefSeq" id="WP_161392566.1">
    <property type="nucleotide sequence ID" value="NZ_JBHSCP010000001.1"/>
</dbReference>
<evidence type="ECO:0000256" key="3">
    <source>
        <dbReference type="ARBA" id="ARBA00023125"/>
    </source>
</evidence>
<organism evidence="6 7">
    <name type="scientific">Croceibacterium xixiisoli</name>
    <dbReference type="NCBI Taxonomy" id="1476466"/>
    <lineage>
        <taxon>Bacteria</taxon>
        <taxon>Pseudomonadati</taxon>
        <taxon>Pseudomonadota</taxon>
        <taxon>Alphaproteobacteria</taxon>
        <taxon>Sphingomonadales</taxon>
        <taxon>Erythrobacteraceae</taxon>
        <taxon>Croceibacterium</taxon>
    </lineage>
</organism>
<reference evidence="6 7" key="1">
    <citation type="submission" date="2019-12" db="EMBL/GenBank/DDBJ databases">
        <title>Genomic-based taxomic classification of the family Erythrobacteraceae.</title>
        <authorList>
            <person name="Xu L."/>
        </authorList>
    </citation>
    <scope>NUCLEOTIDE SEQUENCE [LARGE SCALE GENOMIC DNA]</scope>
    <source>
        <strain evidence="6 7">S36</strain>
    </source>
</reference>
<dbReference type="PANTHER" id="PTHR30204:SF69">
    <property type="entry name" value="MERR-FAMILY TRANSCRIPTIONAL REGULATOR"/>
    <property type="match status" value="1"/>
</dbReference>
<keyword evidence="7" id="KW-1185">Reference proteome</keyword>
<feature type="domain" description="HTH merR-type" evidence="5">
    <location>
        <begin position="3"/>
        <end position="75"/>
    </location>
</feature>
<dbReference type="Gene3D" id="1.10.1660.10">
    <property type="match status" value="1"/>
</dbReference>
<evidence type="ECO:0000313" key="6">
    <source>
        <dbReference type="EMBL" id="MXP00827.1"/>
    </source>
</evidence>
<keyword evidence="3" id="KW-0238">DNA-binding</keyword>
<dbReference type="EMBL" id="WTYJ01000005">
    <property type="protein sequence ID" value="MXP00827.1"/>
    <property type="molecule type" value="Genomic_DNA"/>
</dbReference>